<keyword evidence="7" id="KW-1185">Reference proteome</keyword>
<keyword evidence="3 4" id="KW-0732">Signal</keyword>
<dbReference type="InterPro" id="IPR039424">
    <property type="entry name" value="SBP_5"/>
</dbReference>
<dbReference type="RefSeq" id="WP_076959724.1">
    <property type="nucleotide sequence ID" value="NZ_MLCO01000279.1"/>
</dbReference>
<evidence type="ECO:0000256" key="1">
    <source>
        <dbReference type="ARBA" id="ARBA00004418"/>
    </source>
</evidence>
<feature type="chain" id="PRO_5012120962" description="Solute-binding protein family 5 domain-containing protein" evidence="4">
    <location>
        <begin position="33"/>
        <end position="532"/>
    </location>
</feature>
<feature type="domain" description="Solute-binding protein family 5" evidence="5">
    <location>
        <begin position="86"/>
        <end position="446"/>
    </location>
</feature>
<dbReference type="OrthoDB" id="7318145at2"/>
<evidence type="ECO:0000259" key="5">
    <source>
        <dbReference type="Pfam" id="PF00496"/>
    </source>
</evidence>
<dbReference type="Gene3D" id="3.10.105.10">
    <property type="entry name" value="Dipeptide-binding Protein, Domain 3"/>
    <property type="match status" value="1"/>
</dbReference>
<gene>
    <name evidence="6" type="ORF">BKE38_23545</name>
</gene>
<feature type="signal peptide" evidence="4">
    <location>
        <begin position="1"/>
        <end position="32"/>
    </location>
</feature>
<dbReference type="PANTHER" id="PTHR30290:SF38">
    <property type="entry name" value="D,D-DIPEPTIDE-BINDING PERIPLASMIC PROTEIN DDPA-RELATED"/>
    <property type="match status" value="1"/>
</dbReference>
<dbReference type="SUPFAM" id="SSF53850">
    <property type="entry name" value="Periplasmic binding protein-like II"/>
    <property type="match status" value="1"/>
</dbReference>
<dbReference type="InterPro" id="IPR030678">
    <property type="entry name" value="Peptide/Ni-bd"/>
</dbReference>
<reference evidence="6 7" key="1">
    <citation type="submission" date="2016-10" db="EMBL/GenBank/DDBJ databases">
        <title>Draft Genome sequence of Roseomonas sp. strain M3.</title>
        <authorList>
            <person name="Subhash Y."/>
            <person name="Lee S."/>
        </authorList>
    </citation>
    <scope>NUCLEOTIDE SEQUENCE [LARGE SCALE GENOMIC DNA]</scope>
    <source>
        <strain evidence="6 7">M3</strain>
    </source>
</reference>
<accession>A0A1V2GWV7</accession>
<dbReference type="Pfam" id="PF00496">
    <property type="entry name" value="SBP_bac_5"/>
    <property type="match status" value="1"/>
</dbReference>
<evidence type="ECO:0000313" key="7">
    <source>
        <dbReference type="Proteomes" id="UP000188879"/>
    </source>
</evidence>
<dbReference type="Proteomes" id="UP000188879">
    <property type="component" value="Unassembled WGS sequence"/>
</dbReference>
<dbReference type="PIRSF" id="PIRSF002741">
    <property type="entry name" value="MppA"/>
    <property type="match status" value="1"/>
</dbReference>
<protein>
    <recommendedName>
        <fullName evidence="5">Solute-binding protein family 5 domain-containing protein</fullName>
    </recommendedName>
</protein>
<evidence type="ECO:0000256" key="3">
    <source>
        <dbReference type="ARBA" id="ARBA00022729"/>
    </source>
</evidence>
<dbReference type="Gene3D" id="3.90.76.10">
    <property type="entry name" value="Dipeptide-binding Protein, Domain 1"/>
    <property type="match status" value="1"/>
</dbReference>
<dbReference type="EMBL" id="MLCO01000279">
    <property type="protein sequence ID" value="ONG47396.1"/>
    <property type="molecule type" value="Genomic_DNA"/>
</dbReference>
<evidence type="ECO:0000256" key="2">
    <source>
        <dbReference type="ARBA" id="ARBA00005695"/>
    </source>
</evidence>
<dbReference type="GO" id="GO:0043190">
    <property type="term" value="C:ATP-binding cassette (ABC) transporter complex"/>
    <property type="evidence" value="ECO:0007669"/>
    <property type="project" value="InterPro"/>
</dbReference>
<dbReference type="InterPro" id="IPR000914">
    <property type="entry name" value="SBP_5_dom"/>
</dbReference>
<name>A0A1V2GWV7_9PROT</name>
<dbReference type="GO" id="GO:1904680">
    <property type="term" value="F:peptide transmembrane transporter activity"/>
    <property type="evidence" value="ECO:0007669"/>
    <property type="project" value="TreeGrafter"/>
</dbReference>
<comment type="caution">
    <text evidence="6">The sequence shown here is derived from an EMBL/GenBank/DDBJ whole genome shotgun (WGS) entry which is preliminary data.</text>
</comment>
<dbReference type="Gene3D" id="3.40.190.10">
    <property type="entry name" value="Periplasmic binding protein-like II"/>
    <property type="match status" value="1"/>
</dbReference>
<sequence>MQRSLLASCRPSAVAALGLALAAGIAATPAAAAPFQCPQRGGDLVFGQEANVNSLDQMTSSTISTRNIAMNIYESLVTRDENNRPILELAEKMVESDDRLTYTFTLRSGVTFHNGKALTSADVAASFDRYKRIGLQRSTLDNVDRWETPDAATFVIRMKVVQPTFIEALSSFSVPIVIIPAEHKDDAPQQLRPVGTGPFRLLEFTPGAQARLGRYDGYKPNTAYEQATGFGGYKLACLDTVTFRIVTEASARVAGLETGELQGVEDVPTKSVAALRGNRNVTVLPLENWWIQIALPNTATPPTDNLNFRRAVQAALGAEDIMDAATDGNFRLNVGFQFPNQPSYTDAGKQFYNINDIAAARRFLAQSPYKGEPITILTNRDYPAMYNAALVMQQQMKAAGINAQLRVVDWPTSVQMSQQVNSNEWHFFHSGWGTQPALGALATMQFLASPGANYRPRDDKGDPDVEAAWNDMNTKPTEAERNAAFARMQQLVMERALAYPFGSLTKVQATRANVKGFRPFRIPRFANVWMER</sequence>
<proteinExistence type="inferred from homology"/>
<dbReference type="AlphaFoldDB" id="A0A1V2GWV7"/>
<comment type="subcellular location">
    <subcellularLocation>
        <location evidence="1">Periplasm</location>
    </subcellularLocation>
</comment>
<evidence type="ECO:0000256" key="4">
    <source>
        <dbReference type="SAM" id="SignalP"/>
    </source>
</evidence>
<comment type="similarity">
    <text evidence="2">Belongs to the bacterial solute-binding protein 5 family.</text>
</comment>
<organism evidence="6 7">
    <name type="scientific">Teichococcus deserti</name>
    <dbReference type="NCBI Taxonomy" id="1817963"/>
    <lineage>
        <taxon>Bacteria</taxon>
        <taxon>Pseudomonadati</taxon>
        <taxon>Pseudomonadota</taxon>
        <taxon>Alphaproteobacteria</taxon>
        <taxon>Acetobacterales</taxon>
        <taxon>Roseomonadaceae</taxon>
        <taxon>Roseomonas</taxon>
    </lineage>
</organism>
<evidence type="ECO:0000313" key="6">
    <source>
        <dbReference type="EMBL" id="ONG47396.1"/>
    </source>
</evidence>
<dbReference type="GO" id="GO:0030288">
    <property type="term" value="C:outer membrane-bounded periplasmic space"/>
    <property type="evidence" value="ECO:0007669"/>
    <property type="project" value="UniProtKB-ARBA"/>
</dbReference>
<dbReference type="GO" id="GO:0015833">
    <property type="term" value="P:peptide transport"/>
    <property type="evidence" value="ECO:0007669"/>
    <property type="project" value="TreeGrafter"/>
</dbReference>
<dbReference type="PANTHER" id="PTHR30290">
    <property type="entry name" value="PERIPLASMIC BINDING COMPONENT OF ABC TRANSPORTER"/>
    <property type="match status" value="1"/>
</dbReference>